<dbReference type="InterPro" id="IPR045657">
    <property type="entry name" value="DUF6392"/>
</dbReference>
<name>A0AAJ3FW22_9PSED</name>
<dbReference type="RefSeq" id="WP_116642004.1">
    <property type="nucleotide sequence ID" value="NZ_JABFMS010000021.1"/>
</dbReference>
<organism evidence="1 2">
    <name type="scientific">Pseudomonas brassicacearum</name>
    <dbReference type="NCBI Taxonomy" id="930166"/>
    <lineage>
        <taxon>Bacteria</taxon>
        <taxon>Pseudomonadati</taxon>
        <taxon>Pseudomonadota</taxon>
        <taxon>Gammaproteobacteria</taxon>
        <taxon>Pseudomonadales</taxon>
        <taxon>Pseudomonadaceae</taxon>
        <taxon>Pseudomonas</taxon>
    </lineage>
</organism>
<evidence type="ECO:0000313" key="1">
    <source>
        <dbReference type="EMBL" id="NUT82002.1"/>
    </source>
</evidence>
<evidence type="ECO:0008006" key="3">
    <source>
        <dbReference type="Google" id="ProtNLM"/>
    </source>
</evidence>
<proteinExistence type="predicted"/>
<dbReference type="AlphaFoldDB" id="A0AAJ3FW22"/>
<sequence>MKRVELEELIRSIGSSHETLISRGLLPDWPLSEMYEGRDRLGFKPELGINMDFWRVTKKFETLFITLRKTTPSTSAYQGELPAPYVREMTKTDVHAIFGEPMISKGPIKMPLPIGQTGGWESYQLDPERYLGKKVVFQYGVDMKVNTLVFTLLDTGHS</sequence>
<comment type="caution">
    <text evidence="1">The sequence shown here is derived from an EMBL/GenBank/DDBJ whole genome shotgun (WGS) entry which is preliminary data.</text>
</comment>
<protein>
    <recommendedName>
        <fullName evidence="3">Pyocin immunity protein</fullName>
    </recommendedName>
</protein>
<reference evidence="1 2" key="1">
    <citation type="journal article" date="2020" name="Front. Plant Sci.">
        <title>Isolation of Rhizosphere Bacteria That Improve Quality and Water Stress Tolerance in Greenhouse Ornamentals.</title>
        <authorList>
            <person name="Nordstedt N.P."/>
            <person name="Jones M.L."/>
        </authorList>
    </citation>
    <scope>NUCLEOTIDE SEQUENCE [LARGE SCALE GENOMIC DNA]</scope>
    <source>
        <strain evidence="1 2">C2F7</strain>
    </source>
</reference>
<gene>
    <name evidence="1" type="ORF">HNO85_13740</name>
</gene>
<evidence type="ECO:0000313" key="2">
    <source>
        <dbReference type="Proteomes" id="UP000562723"/>
    </source>
</evidence>
<dbReference type="EMBL" id="JABFMS010000021">
    <property type="protein sequence ID" value="NUT82002.1"/>
    <property type="molecule type" value="Genomic_DNA"/>
</dbReference>
<dbReference type="Pfam" id="PF19929">
    <property type="entry name" value="DUF6392"/>
    <property type="match status" value="1"/>
</dbReference>
<accession>A0AAJ3FW22</accession>
<dbReference type="Proteomes" id="UP000562723">
    <property type="component" value="Unassembled WGS sequence"/>
</dbReference>